<evidence type="ECO:0000256" key="14">
    <source>
        <dbReference type="SAM" id="Phobius"/>
    </source>
</evidence>
<dbReference type="SMART" id="SM00388">
    <property type="entry name" value="HisKA"/>
    <property type="match status" value="1"/>
</dbReference>
<evidence type="ECO:0000259" key="16">
    <source>
        <dbReference type="PROSITE" id="PS50885"/>
    </source>
</evidence>
<evidence type="ECO:0000256" key="7">
    <source>
        <dbReference type="ARBA" id="ARBA00022692"/>
    </source>
</evidence>
<evidence type="ECO:0000259" key="15">
    <source>
        <dbReference type="PROSITE" id="PS50109"/>
    </source>
</evidence>
<keyword evidence="11 14" id="KW-1133">Transmembrane helix</keyword>
<keyword evidence="8" id="KW-0547">Nucleotide-binding</keyword>
<comment type="catalytic activity">
    <reaction evidence="1">
        <text>ATP + protein L-histidine = ADP + protein N-phospho-L-histidine.</text>
        <dbReference type="EC" id="2.7.13.3"/>
    </reaction>
</comment>
<evidence type="ECO:0000256" key="1">
    <source>
        <dbReference type="ARBA" id="ARBA00000085"/>
    </source>
</evidence>
<dbReference type="GO" id="GO:0005886">
    <property type="term" value="C:plasma membrane"/>
    <property type="evidence" value="ECO:0007669"/>
    <property type="project" value="UniProtKB-SubCell"/>
</dbReference>
<dbReference type="InterPro" id="IPR003661">
    <property type="entry name" value="HisK_dim/P_dom"/>
</dbReference>
<dbReference type="EC" id="2.7.13.3" evidence="3"/>
<evidence type="ECO:0000256" key="5">
    <source>
        <dbReference type="ARBA" id="ARBA00022553"/>
    </source>
</evidence>
<dbReference type="CDD" id="cd00082">
    <property type="entry name" value="HisKA"/>
    <property type="match status" value="1"/>
</dbReference>
<feature type="transmembrane region" description="Helical" evidence="14">
    <location>
        <begin position="262"/>
        <end position="283"/>
    </location>
</feature>
<keyword evidence="5" id="KW-0597">Phosphoprotein</keyword>
<dbReference type="InterPro" id="IPR003660">
    <property type="entry name" value="HAMP_dom"/>
</dbReference>
<feature type="transmembrane region" description="Helical" evidence="14">
    <location>
        <begin position="382"/>
        <end position="403"/>
    </location>
</feature>
<dbReference type="PANTHER" id="PTHR45528:SF1">
    <property type="entry name" value="SENSOR HISTIDINE KINASE CPXA"/>
    <property type="match status" value="1"/>
</dbReference>
<dbReference type="InterPro" id="IPR003594">
    <property type="entry name" value="HATPase_dom"/>
</dbReference>
<evidence type="ECO:0000256" key="4">
    <source>
        <dbReference type="ARBA" id="ARBA00022475"/>
    </source>
</evidence>
<dbReference type="SUPFAM" id="SSF47384">
    <property type="entry name" value="Homodimeric domain of signal transducing histidine kinase"/>
    <property type="match status" value="1"/>
</dbReference>
<proteinExistence type="predicted"/>
<evidence type="ECO:0000256" key="6">
    <source>
        <dbReference type="ARBA" id="ARBA00022679"/>
    </source>
</evidence>
<dbReference type="STRING" id="37659.GCA_000703125_02852"/>
<dbReference type="InterPro" id="IPR036890">
    <property type="entry name" value="HATPase_C_sf"/>
</dbReference>
<dbReference type="InterPro" id="IPR005467">
    <property type="entry name" value="His_kinase_dom"/>
</dbReference>
<dbReference type="GO" id="GO:0000155">
    <property type="term" value="F:phosphorelay sensor kinase activity"/>
    <property type="evidence" value="ECO:0007669"/>
    <property type="project" value="InterPro"/>
</dbReference>
<evidence type="ECO:0000256" key="10">
    <source>
        <dbReference type="ARBA" id="ARBA00022840"/>
    </source>
</evidence>
<dbReference type="OrthoDB" id="9792991at2"/>
<dbReference type="RefSeq" id="WP_104408845.1">
    <property type="nucleotide sequence ID" value="NZ_PTIS01000001.1"/>
</dbReference>
<dbReference type="PROSITE" id="PS50109">
    <property type="entry name" value="HIS_KIN"/>
    <property type="match status" value="1"/>
</dbReference>
<evidence type="ECO:0000256" key="13">
    <source>
        <dbReference type="ARBA" id="ARBA00023136"/>
    </source>
</evidence>
<dbReference type="PROSITE" id="PS50885">
    <property type="entry name" value="HAMP"/>
    <property type="match status" value="1"/>
</dbReference>
<sequence length="683" mass="78544">MATKLKSSKILRFISVVILTVSLILLAFMGIYILKNYDSVKSQNFYETNKFKNPFNDLNSAIIDSFTIYKSEEEVKNPINLQEEYLNVNIKNNAQGYNNRLNVINRYPNIKYIIEDTSEDRLNTNIENDLSEETITNLKNDSDFYLILNIENKKNVLESADSNFTKEQLKNIINNDSFNYRNTENKNLKISYFVPKSFIYEDEISLGKENYNKLKSKALVEKAILLSAVLVTLTILALIYLNIQRKDKNKDKGILERLYNKIYIEFQTVILCIALILIISIAYESLKEPVYTILLGIAMIGTYYLMAFTYGSIIEVKGLGIKEFFRRKSLIYKIINWVKKIVRRIVEEVFLIKSTGIKISIFLILSFIFMISMLSLRGSSDFITLILVIYILTYIISVISYVVKSANYLNKIVVGSFKIANGDLNYVIDEGGKGILKELSHNINNMKSGLKDSIDSEIKSERMKTELITNVSHDLKTPLTSIITYVDLIKNEDLTKEERMDYIKVLERKSERLKILIEDLFEASKAASGEVELNIEKVDITSLLKQALAEFEEKIKESSLDFKINLPKEKLYIMVDGKKTWRILENQISNALKYSLENTRVYINIEDIDNKVVITIKNISAFEIDFNEDEILERFKRGDKSRNTEGSGLGLAISNNLTKLQGGDFRVSVDGDLFKVIIEFPKV</sequence>
<evidence type="ECO:0000256" key="8">
    <source>
        <dbReference type="ARBA" id="ARBA00022741"/>
    </source>
</evidence>
<dbReference type="Pfam" id="PF00512">
    <property type="entry name" value="HisKA"/>
    <property type="match status" value="1"/>
</dbReference>
<dbReference type="AlphaFoldDB" id="A0A2S6G0Y5"/>
<dbReference type="GO" id="GO:0005524">
    <property type="term" value="F:ATP binding"/>
    <property type="evidence" value="ECO:0007669"/>
    <property type="project" value="UniProtKB-KW"/>
</dbReference>
<dbReference type="InterPro" id="IPR036097">
    <property type="entry name" value="HisK_dim/P_sf"/>
</dbReference>
<evidence type="ECO:0000256" key="2">
    <source>
        <dbReference type="ARBA" id="ARBA00004651"/>
    </source>
</evidence>
<keyword evidence="12" id="KW-0902">Two-component regulatory system</keyword>
<organism evidence="17 18">
    <name type="scientific">Clostridium algidicarnis DSM 15099</name>
    <dbReference type="NCBI Taxonomy" id="1121295"/>
    <lineage>
        <taxon>Bacteria</taxon>
        <taxon>Bacillati</taxon>
        <taxon>Bacillota</taxon>
        <taxon>Clostridia</taxon>
        <taxon>Eubacteriales</taxon>
        <taxon>Clostridiaceae</taxon>
        <taxon>Clostridium</taxon>
    </lineage>
</organism>
<gene>
    <name evidence="17" type="ORF">BD821_101105</name>
</gene>
<dbReference type="SMART" id="SM00387">
    <property type="entry name" value="HATPase_c"/>
    <property type="match status" value="1"/>
</dbReference>
<comment type="caution">
    <text evidence="17">The sequence shown here is derived from an EMBL/GenBank/DDBJ whole genome shotgun (WGS) entry which is preliminary data.</text>
</comment>
<keyword evidence="7 14" id="KW-0812">Transmembrane</keyword>
<feature type="transmembrane region" description="Helical" evidence="14">
    <location>
        <begin position="223"/>
        <end position="241"/>
    </location>
</feature>
<evidence type="ECO:0000313" key="17">
    <source>
        <dbReference type="EMBL" id="PPK49445.1"/>
    </source>
</evidence>
<name>A0A2S6G0Y5_9CLOT</name>
<keyword evidence="9 17" id="KW-0418">Kinase</keyword>
<dbReference type="PANTHER" id="PTHR45528">
    <property type="entry name" value="SENSOR HISTIDINE KINASE CPXA"/>
    <property type="match status" value="1"/>
</dbReference>
<dbReference type="SUPFAM" id="SSF55874">
    <property type="entry name" value="ATPase domain of HSP90 chaperone/DNA topoisomerase II/histidine kinase"/>
    <property type="match status" value="1"/>
</dbReference>
<keyword evidence="6" id="KW-0808">Transferase</keyword>
<evidence type="ECO:0000256" key="11">
    <source>
        <dbReference type="ARBA" id="ARBA00022989"/>
    </source>
</evidence>
<keyword evidence="13 14" id="KW-0472">Membrane</keyword>
<evidence type="ECO:0000256" key="12">
    <source>
        <dbReference type="ARBA" id="ARBA00023012"/>
    </source>
</evidence>
<dbReference type="EMBL" id="PTIS01000001">
    <property type="protein sequence ID" value="PPK49445.1"/>
    <property type="molecule type" value="Genomic_DNA"/>
</dbReference>
<keyword evidence="4" id="KW-1003">Cell membrane</keyword>
<accession>A0A2S6G0Y5</accession>
<dbReference type="Gene3D" id="1.10.287.130">
    <property type="match status" value="1"/>
</dbReference>
<feature type="domain" description="HAMP" evidence="16">
    <location>
        <begin position="418"/>
        <end position="455"/>
    </location>
</feature>
<feature type="transmembrane region" description="Helical" evidence="14">
    <location>
        <begin position="359"/>
        <end position="376"/>
    </location>
</feature>
<evidence type="ECO:0000256" key="3">
    <source>
        <dbReference type="ARBA" id="ARBA00012438"/>
    </source>
</evidence>
<evidence type="ECO:0000313" key="18">
    <source>
        <dbReference type="Proteomes" id="UP000239863"/>
    </source>
</evidence>
<dbReference type="Gene3D" id="3.30.565.10">
    <property type="entry name" value="Histidine kinase-like ATPase, C-terminal domain"/>
    <property type="match status" value="1"/>
</dbReference>
<evidence type="ECO:0000256" key="9">
    <source>
        <dbReference type="ARBA" id="ARBA00022777"/>
    </source>
</evidence>
<dbReference type="Proteomes" id="UP000239863">
    <property type="component" value="Unassembled WGS sequence"/>
</dbReference>
<dbReference type="Pfam" id="PF02518">
    <property type="entry name" value="HATPase_c"/>
    <property type="match status" value="1"/>
</dbReference>
<reference evidence="17 18" key="1">
    <citation type="submission" date="2018-02" db="EMBL/GenBank/DDBJ databases">
        <title>Genomic Encyclopedia of Archaeal and Bacterial Type Strains, Phase II (KMG-II): from individual species to whole genera.</title>
        <authorList>
            <person name="Goeker M."/>
        </authorList>
    </citation>
    <scope>NUCLEOTIDE SEQUENCE [LARGE SCALE GENOMIC DNA]</scope>
    <source>
        <strain evidence="17 18">DSM 15099</strain>
    </source>
</reference>
<comment type="subcellular location">
    <subcellularLocation>
        <location evidence="2">Cell membrane</location>
        <topology evidence="2">Multi-pass membrane protein</topology>
    </subcellularLocation>
</comment>
<feature type="transmembrane region" description="Helical" evidence="14">
    <location>
        <begin position="289"/>
        <end position="313"/>
    </location>
</feature>
<dbReference type="FunFam" id="1.10.287.130:FF:000008">
    <property type="entry name" value="Two-component sensor histidine kinase"/>
    <property type="match status" value="1"/>
</dbReference>
<dbReference type="InterPro" id="IPR050398">
    <property type="entry name" value="HssS/ArlS-like"/>
</dbReference>
<keyword evidence="10" id="KW-0067">ATP-binding</keyword>
<protein>
    <recommendedName>
        <fullName evidence="3">histidine kinase</fullName>
        <ecNumber evidence="3">2.7.13.3</ecNumber>
    </recommendedName>
</protein>
<feature type="domain" description="Histidine kinase" evidence="15">
    <location>
        <begin position="470"/>
        <end position="683"/>
    </location>
</feature>
<feature type="transmembrane region" description="Helical" evidence="14">
    <location>
        <begin position="12"/>
        <end position="34"/>
    </location>
</feature>